<dbReference type="Pfam" id="PF22486">
    <property type="entry name" value="MATH_2"/>
    <property type="match status" value="1"/>
</dbReference>
<accession>A0AAD9ZWS3</accession>
<dbReference type="CDD" id="cd00121">
    <property type="entry name" value="MATH"/>
    <property type="match status" value="1"/>
</dbReference>
<dbReference type="Proteomes" id="UP001281410">
    <property type="component" value="Unassembled WGS sequence"/>
</dbReference>
<dbReference type="SUPFAM" id="SSF49599">
    <property type="entry name" value="TRAF domain-like"/>
    <property type="match status" value="1"/>
</dbReference>
<dbReference type="PANTHER" id="PTHR46162:SF9">
    <property type="entry name" value="MATH DOMAIN-CONTAINING PROTEIN"/>
    <property type="match status" value="1"/>
</dbReference>
<keyword evidence="3" id="KW-1185">Reference proteome</keyword>
<dbReference type="EMBL" id="JANJYJ010000008">
    <property type="protein sequence ID" value="KAK3194039.1"/>
    <property type="molecule type" value="Genomic_DNA"/>
</dbReference>
<dbReference type="Gene3D" id="2.60.210.10">
    <property type="entry name" value="Apoptosis, Tumor Necrosis Factor Receptor Associated Protein 2, Chain A"/>
    <property type="match status" value="1"/>
</dbReference>
<dbReference type="PROSITE" id="PS50144">
    <property type="entry name" value="MATH"/>
    <property type="match status" value="1"/>
</dbReference>
<evidence type="ECO:0000313" key="3">
    <source>
        <dbReference type="Proteomes" id="UP001281410"/>
    </source>
</evidence>
<evidence type="ECO:0000313" key="2">
    <source>
        <dbReference type="EMBL" id="KAK3194039.1"/>
    </source>
</evidence>
<protein>
    <recommendedName>
        <fullName evidence="1">MATH domain-containing protein</fullName>
    </recommendedName>
</protein>
<comment type="caution">
    <text evidence="2">The sequence shown here is derived from an EMBL/GenBank/DDBJ whole genome shotgun (WGS) entry which is preliminary data.</text>
</comment>
<sequence>METEIVLVEGHILRGKDALPSDYLIKIKHSSLGQLTSDKYCSDIFVVGGFKWILCIYPTGCKSKNVEDHISISLKLADTSSLPLGFELKVIFNFFLYNQDQNKYYSYQDMRVRHYNELKLELGIPKFIDIKTFVDQENGYVISDKCVFGA</sequence>
<dbReference type="InterPro" id="IPR002083">
    <property type="entry name" value="MATH/TRAF_dom"/>
</dbReference>
<evidence type="ECO:0000259" key="1">
    <source>
        <dbReference type="PROSITE" id="PS50144"/>
    </source>
</evidence>
<dbReference type="InterPro" id="IPR008974">
    <property type="entry name" value="TRAF-like"/>
</dbReference>
<organism evidence="2 3">
    <name type="scientific">Dipteronia sinensis</name>
    <dbReference type="NCBI Taxonomy" id="43782"/>
    <lineage>
        <taxon>Eukaryota</taxon>
        <taxon>Viridiplantae</taxon>
        <taxon>Streptophyta</taxon>
        <taxon>Embryophyta</taxon>
        <taxon>Tracheophyta</taxon>
        <taxon>Spermatophyta</taxon>
        <taxon>Magnoliopsida</taxon>
        <taxon>eudicotyledons</taxon>
        <taxon>Gunneridae</taxon>
        <taxon>Pentapetalae</taxon>
        <taxon>rosids</taxon>
        <taxon>malvids</taxon>
        <taxon>Sapindales</taxon>
        <taxon>Sapindaceae</taxon>
        <taxon>Hippocastanoideae</taxon>
        <taxon>Acereae</taxon>
        <taxon>Dipteronia</taxon>
    </lineage>
</organism>
<proteinExistence type="predicted"/>
<name>A0AAD9ZWS3_9ROSI</name>
<reference evidence="2" key="1">
    <citation type="journal article" date="2023" name="Plant J.">
        <title>Genome sequences and population genomics provide insights into the demographic history, inbreeding, and mutation load of two 'living fossil' tree species of Dipteronia.</title>
        <authorList>
            <person name="Feng Y."/>
            <person name="Comes H.P."/>
            <person name="Chen J."/>
            <person name="Zhu S."/>
            <person name="Lu R."/>
            <person name="Zhang X."/>
            <person name="Li P."/>
            <person name="Qiu J."/>
            <person name="Olsen K.M."/>
            <person name="Qiu Y."/>
        </authorList>
    </citation>
    <scope>NUCLEOTIDE SEQUENCE</scope>
    <source>
        <strain evidence="2">NBL</strain>
    </source>
</reference>
<feature type="domain" description="MATH" evidence="1">
    <location>
        <begin position="20"/>
        <end position="150"/>
    </location>
</feature>
<gene>
    <name evidence="2" type="ORF">Dsin_025349</name>
</gene>
<dbReference type="AlphaFoldDB" id="A0AAD9ZWS3"/>
<dbReference type="PANTHER" id="PTHR46162">
    <property type="entry name" value="TRAF-LIKE FAMILY PROTEIN"/>
    <property type="match status" value="1"/>
</dbReference>